<evidence type="ECO:0000313" key="7">
    <source>
        <dbReference type="Proteomes" id="UP000295455"/>
    </source>
</evidence>
<feature type="modified residue" description="N6-(pyridoxal phosphate)lysine" evidence="4">
    <location>
        <position position="191"/>
    </location>
</feature>
<evidence type="ECO:0000256" key="4">
    <source>
        <dbReference type="PIRSR" id="PIRSR000390-2"/>
    </source>
</evidence>
<dbReference type="PANTHER" id="PTHR30244">
    <property type="entry name" value="TRANSAMINASE"/>
    <property type="match status" value="1"/>
</dbReference>
<organism evidence="6 7">
    <name type="scientific">Mariniflexile fucanivorans</name>
    <dbReference type="NCBI Taxonomy" id="264023"/>
    <lineage>
        <taxon>Bacteria</taxon>
        <taxon>Pseudomonadati</taxon>
        <taxon>Bacteroidota</taxon>
        <taxon>Flavobacteriia</taxon>
        <taxon>Flavobacteriales</taxon>
        <taxon>Flavobacteriaceae</taxon>
        <taxon>Mariniflexile</taxon>
    </lineage>
</organism>
<evidence type="ECO:0000313" key="6">
    <source>
        <dbReference type="EMBL" id="TCL63872.1"/>
    </source>
</evidence>
<dbReference type="InterPro" id="IPR015421">
    <property type="entry name" value="PyrdxlP-dep_Trfase_major"/>
</dbReference>
<dbReference type="PANTHER" id="PTHR30244:SF9">
    <property type="entry name" value="PROTEIN RV3402C"/>
    <property type="match status" value="1"/>
</dbReference>
<accession>A0A4R1RE88</accession>
<reference evidence="6 7" key="1">
    <citation type="submission" date="2019-03" db="EMBL/GenBank/DDBJ databases">
        <title>Genomic Encyclopedia of Type Strains, Phase IV (KMG-IV): sequencing the most valuable type-strain genomes for metagenomic binning, comparative biology and taxonomic classification.</title>
        <authorList>
            <person name="Goeker M."/>
        </authorList>
    </citation>
    <scope>NUCLEOTIDE SEQUENCE [LARGE SCALE GENOMIC DNA]</scope>
    <source>
        <strain evidence="6 7">DSM 18792</strain>
    </source>
</reference>
<dbReference type="GO" id="GO:0030170">
    <property type="term" value="F:pyridoxal phosphate binding"/>
    <property type="evidence" value="ECO:0007669"/>
    <property type="project" value="TreeGrafter"/>
</dbReference>
<dbReference type="PIRSF" id="PIRSF000390">
    <property type="entry name" value="PLP_StrS"/>
    <property type="match status" value="1"/>
</dbReference>
<gene>
    <name evidence="6" type="ORF">EV196_10868</name>
</gene>
<sequence>MLSTFKYNRFMINVTKTFFPPLEEYHAILKTAWDVGWLTNRGVLVLELEHKLKQYLKVKNIIITNNGTIPLQIALKLFGNNGEIITTPFSYVATTSSIVWEGCTPVFVDINPDYLTIDETKIEQAITKKTTAILATHVFGNPCHVDAIDAIAKKHGLKVIYDAAHCFGVNYKEQSLFNYGDVSTCSFHATKLFQTGEGGAMFCKDRDVYNKLYYSHNFGHDGHLEFHGLGINGKISELQAAMGLAVFPYLKTILKERKIVVEYYLNHLKELDLKCLKIREHTEWNYSYFPVVFSSEKDLLKVERALNENNINARRYFYPSLNKLPYIKEQTMEISESISSRVLCLPLYVGLDENNLKIIVNIIKQQLQC</sequence>
<dbReference type="Pfam" id="PF01041">
    <property type="entry name" value="DegT_DnrJ_EryC1"/>
    <property type="match status" value="1"/>
</dbReference>
<name>A0A4R1RE88_9FLAO</name>
<dbReference type="GO" id="GO:0000271">
    <property type="term" value="P:polysaccharide biosynthetic process"/>
    <property type="evidence" value="ECO:0007669"/>
    <property type="project" value="TreeGrafter"/>
</dbReference>
<proteinExistence type="inferred from homology"/>
<dbReference type="Proteomes" id="UP000295455">
    <property type="component" value="Unassembled WGS sequence"/>
</dbReference>
<dbReference type="InterPro" id="IPR015424">
    <property type="entry name" value="PyrdxlP-dep_Trfase"/>
</dbReference>
<evidence type="ECO:0000256" key="1">
    <source>
        <dbReference type="ARBA" id="ARBA00022898"/>
    </source>
</evidence>
<keyword evidence="1 4" id="KW-0663">Pyridoxal phosphate</keyword>
<protein>
    <submittedName>
        <fullName evidence="6">dTDP-4-amino-4,6-dideoxygalactose transaminase</fullName>
    </submittedName>
</protein>
<dbReference type="CDD" id="cd00616">
    <property type="entry name" value="AHBA_syn"/>
    <property type="match status" value="1"/>
</dbReference>
<comment type="similarity">
    <text evidence="2 5">Belongs to the DegT/DnrJ/EryC1 family.</text>
</comment>
<keyword evidence="7" id="KW-1185">Reference proteome</keyword>
<dbReference type="Gene3D" id="3.40.640.10">
    <property type="entry name" value="Type I PLP-dependent aspartate aminotransferase-like (Major domain)"/>
    <property type="match status" value="1"/>
</dbReference>
<evidence type="ECO:0000256" key="5">
    <source>
        <dbReference type="RuleBase" id="RU004508"/>
    </source>
</evidence>
<dbReference type="AlphaFoldDB" id="A0A4R1RE88"/>
<evidence type="ECO:0000256" key="2">
    <source>
        <dbReference type="ARBA" id="ARBA00037999"/>
    </source>
</evidence>
<feature type="active site" description="Proton acceptor" evidence="3">
    <location>
        <position position="191"/>
    </location>
</feature>
<comment type="caution">
    <text evidence="6">The sequence shown here is derived from an EMBL/GenBank/DDBJ whole genome shotgun (WGS) entry which is preliminary data.</text>
</comment>
<dbReference type="EMBL" id="SLUP01000008">
    <property type="protein sequence ID" value="TCL63872.1"/>
    <property type="molecule type" value="Genomic_DNA"/>
</dbReference>
<dbReference type="SUPFAM" id="SSF53383">
    <property type="entry name" value="PLP-dependent transferases"/>
    <property type="match status" value="1"/>
</dbReference>
<dbReference type="InterPro" id="IPR000653">
    <property type="entry name" value="DegT/StrS_aminotransferase"/>
</dbReference>
<dbReference type="GO" id="GO:0008483">
    <property type="term" value="F:transaminase activity"/>
    <property type="evidence" value="ECO:0007669"/>
    <property type="project" value="TreeGrafter"/>
</dbReference>
<evidence type="ECO:0000256" key="3">
    <source>
        <dbReference type="PIRSR" id="PIRSR000390-1"/>
    </source>
</evidence>